<keyword evidence="7" id="KW-1185">Reference proteome</keyword>
<evidence type="ECO:0000256" key="4">
    <source>
        <dbReference type="RuleBase" id="RU004504"/>
    </source>
</evidence>
<dbReference type="PANTHER" id="PTHR43586">
    <property type="entry name" value="CYSTEINE DESULFURASE"/>
    <property type="match status" value="1"/>
</dbReference>
<dbReference type="PROSITE" id="PS00595">
    <property type="entry name" value="AA_TRANSFER_CLASS_5"/>
    <property type="match status" value="1"/>
</dbReference>
<dbReference type="OrthoDB" id="7403325at2759"/>
<dbReference type="InterPro" id="IPR020578">
    <property type="entry name" value="Aminotrans_V_PyrdxlP_BS"/>
</dbReference>
<comment type="caution">
    <text evidence="6">The sequence shown here is derived from an EMBL/GenBank/DDBJ whole genome shotgun (WGS) entry which is preliminary data.</text>
</comment>
<comment type="cofactor">
    <cofactor evidence="1 4">
        <name>pyridoxal 5'-phosphate</name>
        <dbReference type="ChEBI" id="CHEBI:597326"/>
    </cofactor>
</comment>
<dbReference type="InterPro" id="IPR000192">
    <property type="entry name" value="Aminotrans_V_dom"/>
</dbReference>
<reference evidence="6" key="1">
    <citation type="submission" date="2021-02" db="EMBL/GenBank/DDBJ databases">
        <authorList>
            <person name="Dougan E. K."/>
            <person name="Rhodes N."/>
            <person name="Thang M."/>
            <person name="Chan C."/>
        </authorList>
    </citation>
    <scope>NUCLEOTIDE SEQUENCE</scope>
</reference>
<evidence type="ECO:0000313" key="7">
    <source>
        <dbReference type="Proteomes" id="UP000604046"/>
    </source>
</evidence>
<name>A0A812V2D1_9DINO</name>
<keyword evidence="2" id="KW-0663">Pyridoxal phosphate</keyword>
<evidence type="ECO:0000256" key="3">
    <source>
        <dbReference type="RuleBase" id="RU004075"/>
    </source>
</evidence>
<dbReference type="Proteomes" id="UP000604046">
    <property type="component" value="Unassembled WGS sequence"/>
</dbReference>
<sequence>MPDEVHQALLDHFELERHIGGYAAEAQADAREGARKAAAKLLGCDPEEIALTESAQSAWAKAFYSFSFREGDRIFCWASEYAGNAVAFLQAAKRHAKLEVLPMRPDGIVDLDALEAALKSLPETARAVVALTHIQTNSSVVQPAAAVGKLAREHGAVFILDACQSIGQIPVDVRSLLCDFACATGRKWLRGPRGTGFLYARASALNHASGLVGEPPMIDHVSARWTQSHVYKLAPDARRYEMWETSPALHMGLKKALELCEHVGPQHIQRKSTGLAAALRQKLASIKGVRCCDAPASLEEAQVEGVSRCAIVTFEAFSDLGITSEAIKGALAKQRIAVSVSPPFHTFNDEDWRQPSVVRVSPSYYNDESEVDVLAQKIKGIIETLSENSGMRAP</sequence>
<organism evidence="6 7">
    <name type="scientific">Symbiodinium natans</name>
    <dbReference type="NCBI Taxonomy" id="878477"/>
    <lineage>
        <taxon>Eukaryota</taxon>
        <taxon>Sar</taxon>
        <taxon>Alveolata</taxon>
        <taxon>Dinophyceae</taxon>
        <taxon>Suessiales</taxon>
        <taxon>Symbiodiniaceae</taxon>
        <taxon>Symbiodinium</taxon>
    </lineage>
</organism>
<dbReference type="InterPro" id="IPR015422">
    <property type="entry name" value="PyrdxlP-dep_Trfase_small"/>
</dbReference>
<evidence type="ECO:0000256" key="1">
    <source>
        <dbReference type="ARBA" id="ARBA00001933"/>
    </source>
</evidence>
<dbReference type="SUPFAM" id="SSF53383">
    <property type="entry name" value="PLP-dependent transferases"/>
    <property type="match status" value="1"/>
</dbReference>
<feature type="domain" description="Aminotransferase class V" evidence="5">
    <location>
        <begin position="27"/>
        <end position="374"/>
    </location>
</feature>
<dbReference type="PANTHER" id="PTHR43586:SF24">
    <property type="entry name" value="BLR4730 PROTEIN"/>
    <property type="match status" value="1"/>
</dbReference>
<proteinExistence type="inferred from homology"/>
<evidence type="ECO:0000259" key="5">
    <source>
        <dbReference type="Pfam" id="PF00266"/>
    </source>
</evidence>
<accession>A0A812V2D1</accession>
<dbReference type="Gene3D" id="3.40.640.10">
    <property type="entry name" value="Type I PLP-dependent aspartate aminotransferase-like (Major domain)"/>
    <property type="match status" value="1"/>
</dbReference>
<dbReference type="Pfam" id="PF00266">
    <property type="entry name" value="Aminotran_5"/>
    <property type="match status" value="1"/>
</dbReference>
<dbReference type="EMBL" id="CAJNDS010002788">
    <property type="protein sequence ID" value="CAE7597585.1"/>
    <property type="molecule type" value="Genomic_DNA"/>
</dbReference>
<evidence type="ECO:0000313" key="6">
    <source>
        <dbReference type="EMBL" id="CAE7597585.1"/>
    </source>
</evidence>
<dbReference type="InterPro" id="IPR015424">
    <property type="entry name" value="PyrdxlP-dep_Trfase"/>
</dbReference>
<dbReference type="Gene3D" id="3.90.1150.10">
    <property type="entry name" value="Aspartate Aminotransferase, domain 1"/>
    <property type="match status" value="1"/>
</dbReference>
<comment type="similarity">
    <text evidence="3">Belongs to the class-V pyridoxal-phosphate-dependent aminotransferase family.</text>
</comment>
<dbReference type="AlphaFoldDB" id="A0A812V2D1"/>
<evidence type="ECO:0000256" key="2">
    <source>
        <dbReference type="ARBA" id="ARBA00022898"/>
    </source>
</evidence>
<protein>
    <submittedName>
        <fullName evidence="6">Csd protein</fullName>
    </submittedName>
</protein>
<dbReference type="InterPro" id="IPR015421">
    <property type="entry name" value="PyrdxlP-dep_Trfase_major"/>
</dbReference>
<gene>
    <name evidence="6" type="primary">csd</name>
    <name evidence="6" type="ORF">SNAT2548_LOCUS34004</name>
</gene>